<dbReference type="InterPro" id="IPR010982">
    <property type="entry name" value="Lambda_DNA-bd_dom_sf"/>
</dbReference>
<dbReference type="Gene3D" id="1.10.260.40">
    <property type="entry name" value="lambda repressor-like DNA-binding domains"/>
    <property type="match status" value="1"/>
</dbReference>
<organism evidence="2 3">
    <name type="scientific">Denitromonas halophila</name>
    <dbReference type="NCBI Taxonomy" id="1629404"/>
    <lineage>
        <taxon>Bacteria</taxon>
        <taxon>Pseudomonadati</taxon>
        <taxon>Pseudomonadota</taxon>
        <taxon>Betaproteobacteria</taxon>
        <taxon>Rhodocyclales</taxon>
        <taxon>Zoogloeaceae</taxon>
        <taxon>Denitromonas</taxon>
    </lineage>
</organism>
<evidence type="ECO:0000313" key="3">
    <source>
        <dbReference type="Proteomes" id="UP000318349"/>
    </source>
</evidence>
<feature type="domain" description="RsaL-like HTH" evidence="1">
    <location>
        <begin position="16"/>
        <end position="58"/>
    </location>
</feature>
<dbReference type="AlphaFoldDB" id="A0A557REM2"/>
<dbReference type="Proteomes" id="UP000318349">
    <property type="component" value="Unassembled WGS sequence"/>
</dbReference>
<dbReference type="GO" id="GO:0003677">
    <property type="term" value="F:DNA binding"/>
    <property type="evidence" value="ECO:0007669"/>
    <property type="project" value="InterPro"/>
</dbReference>
<dbReference type="Pfam" id="PF22495">
    <property type="entry name" value="HTH_92"/>
    <property type="match status" value="1"/>
</dbReference>
<protein>
    <submittedName>
        <fullName evidence="2">XRE family transcriptional regulator</fullName>
    </submittedName>
</protein>
<dbReference type="EMBL" id="VMNI01000016">
    <property type="protein sequence ID" value="TVO74120.1"/>
    <property type="molecule type" value="Genomic_DNA"/>
</dbReference>
<evidence type="ECO:0000313" key="2">
    <source>
        <dbReference type="EMBL" id="TVO74120.1"/>
    </source>
</evidence>
<proteinExistence type="predicted"/>
<dbReference type="SUPFAM" id="SSF47413">
    <property type="entry name" value="lambda repressor-like DNA-binding domains"/>
    <property type="match status" value="1"/>
</dbReference>
<evidence type="ECO:0000259" key="1">
    <source>
        <dbReference type="Pfam" id="PF22495"/>
    </source>
</evidence>
<dbReference type="CDD" id="cd00093">
    <property type="entry name" value="HTH_XRE"/>
    <property type="match status" value="1"/>
</dbReference>
<sequence>MRKTPKLPYRTPEEIKALRKRVDMVQTEFWAPLGVTQSGGSRYEAGRKIPRSVQLLLAVTYGSSAQSQAAIDYLRSWKA</sequence>
<gene>
    <name evidence="2" type="ORF">FHP89_15985</name>
</gene>
<accession>A0A557REM2</accession>
<name>A0A557REM2_9RHOO</name>
<comment type="caution">
    <text evidence="2">The sequence shown here is derived from an EMBL/GenBank/DDBJ whole genome shotgun (WGS) entry which is preliminary data.</text>
</comment>
<dbReference type="InterPro" id="IPR001387">
    <property type="entry name" value="Cro/C1-type_HTH"/>
</dbReference>
<reference evidence="2 3" key="1">
    <citation type="submission" date="2019-07" db="EMBL/GenBank/DDBJ databases">
        <title>The pathways for chlorine oxyanion respiration interact through the shared metabolite chlorate.</title>
        <authorList>
            <person name="Barnum T.P."/>
            <person name="Cheng Y."/>
            <person name="Hill K.A."/>
            <person name="Lucas L.N."/>
            <person name="Carlson H.K."/>
            <person name="Coates J.D."/>
        </authorList>
    </citation>
    <scope>NUCLEOTIDE SEQUENCE [LARGE SCALE GENOMIC DNA]</scope>
    <source>
        <strain evidence="2 3">SFB-1</strain>
    </source>
</reference>
<dbReference type="InterPro" id="IPR055172">
    <property type="entry name" value="HTH_RsaL-like"/>
</dbReference>